<accession>A0A934QRY9</accession>
<keyword evidence="2" id="KW-1003">Cell membrane</keyword>
<feature type="domain" description="TRAP C4-dicarboxylate transport system permease DctM subunit" evidence="8">
    <location>
        <begin position="15"/>
        <end position="435"/>
    </location>
</feature>
<name>A0A934QRY9_9PSEU</name>
<feature type="transmembrane region" description="Helical" evidence="7">
    <location>
        <begin position="6"/>
        <end position="23"/>
    </location>
</feature>
<reference evidence="9" key="1">
    <citation type="submission" date="2020-12" db="EMBL/GenBank/DDBJ databases">
        <title>Prauserella sp. ASG 168, a novel actinomycete isolated from cave rock.</title>
        <authorList>
            <person name="Suriyachadkun C."/>
        </authorList>
    </citation>
    <scope>NUCLEOTIDE SEQUENCE</scope>
    <source>
        <strain evidence="9">ASG 168</strain>
    </source>
</reference>
<protein>
    <submittedName>
        <fullName evidence="9">TRAP transporter large permease subunit</fullName>
    </submittedName>
</protein>
<feature type="transmembrane region" description="Helical" evidence="7">
    <location>
        <begin position="224"/>
        <end position="245"/>
    </location>
</feature>
<sequence>MGVALIGLIVYLATVIVAVAALRRNIGESMLIGFVVLCLFGGTSAPSLAWSSLVETALNPLIFSVTAFVFMGILFQVTGTINRMVAILNSVLGRLPGGAGYVSTVASGLFGSISHGGSANAAAIGSVTVPWMKRSGWPSHVAATLVAGNSGIGHVIPPSPSLLLLLGMSSVAPFVSLDDVALPLVVAAGWVMLYRLLIVYFFVRRNGITGLDTASLEPFGQAFRRGWATFLIFLGIAIPLVLTTGPAAEALTGYIGAAALESIEIILWIPILMMVISALLGLRSLPRRPREVYHLFERTAPQFLSVGATVVFAFAASEVLATLGLGAELGALLSGFRAQPLVLLLIIGVVIIVVAGPLPAAATTATIGGVSFTVLTQAGIEPAPAIAALLIFASTEGASPPSGAPIYIASGQAGTDPVRTFVPLVSLYVVPFLALGVLVGGGLLPITF</sequence>
<feature type="transmembrane region" description="Helical" evidence="7">
    <location>
        <begin position="425"/>
        <end position="446"/>
    </location>
</feature>
<keyword evidence="5 7" id="KW-1133">Transmembrane helix</keyword>
<feature type="transmembrane region" description="Helical" evidence="7">
    <location>
        <begin position="57"/>
        <end position="75"/>
    </location>
</feature>
<comment type="caution">
    <text evidence="9">The sequence shown here is derived from an EMBL/GenBank/DDBJ whole genome shotgun (WGS) entry which is preliminary data.</text>
</comment>
<feature type="transmembrane region" description="Helical" evidence="7">
    <location>
        <begin position="180"/>
        <end position="203"/>
    </location>
</feature>
<dbReference type="EMBL" id="JAENJH010000006">
    <property type="protein sequence ID" value="MBK1787132.1"/>
    <property type="molecule type" value="Genomic_DNA"/>
</dbReference>
<keyword evidence="10" id="KW-1185">Reference proteome</keyword>
<dbReference type="PANTHER" id="PTHR33362">
    <property type="entry name" value="SIALIC ACID TRAP TRANSPORTER PERMEASE PROTEIN SIAT-RELATED"/>
    <property type="match status" value="1"/>
</dbReference>
<keyword evidence="3" id="KW-0997">Cell inner membrane</keyword>
<feature type="transmembrane region" description="Helical" evidence="7">
    <location>
        <begin position="265"/>
        <end position="282"/>
    </location>
</feature>
<dbReference type="Pfam" id="PF06808">
    <property type="entry name" value="DctM"/>
    <property type="match status" value="1"/>
</dbReference>
<evidence type="ECO:0000256" key="4">
    <source>
        <dbReference type="ARBA" id="ARBA00022692"/>
    </source>
</evidence>
<organism evidence="9 10">
    <name type="scientific">Prauserella cavernicola</name>
    <dbReference type="NCBI Taxonomy" id="2800127"/>
    <lineage>
        <taxon>Bacteria</taxon>
        <taxon>Bacillati</taxon>
        <taxon>Actinomycetota</taxon>
        <taxon>Actinomycetes</taxon>
        <taxon>Pseudonocardiales</taxon>
        <taxon>Pseudonocardiaceae</taxon>
        <taxon>Prauserella</taxon>
    </lineage>
</organism>
<feature type="transmembrane region" description="Helical" evidence="7">
    <location>
        <begin position="303"/>
        <end position="326"/>
    </location>
</feature>
<evidence type="ECO:0000256" key="7">
    <source>
        <dbReference type="SAM" id="Phobius"/>
    </source>
</evidence>
<evidence type="ECO:0000313" key="10">
    <source>
        <dbReference type="Proteomes" id="UP000635245"/>
    </source>
</evidence>
<dbReference type="Proteomes" id="UP000635245">
    <property type="component" value="Unassembled WGS sequence"/>
</dbReference>
<evidence type="ECO:0000256" key="2">
    <source>
        <dbReference type="ARBA" id="ARBA00022475"/>
    </source>
</evidence>
<gene>
    <name evidence="9" type="ORF">JHE00_22635</name>
</gene>
<evidence type="ECO:0000256" key="3">
    <source>
        <dbReference type="ARBA" id="ARBA00022519"/>
    </source>
</evidence>
<dbReference type="GO" id="GO:0022857">
    <property type="term" value="F:transmembrane transporter activity"/>
    <property type="evidence" value="ECO:0007669"/>
    <property type="project" value="TreeGrafter"/>
</dbReference>
<feature type="transmembrane region" description="Helical" evidence="7">
    <location>
        <begin position="370"/>
        <end position="393"/>
    </location>
</feature>
<evidence type="ECO:0000256" key="5">
    <source>
        <dbReference type="ARBA" id="ARBA00022989"/>
    </source>
</evidence>
<dbReference type="InterPro" id="IPR010656">
    <property type="entry name" value="DctM"/>
</dbReference>
<feature type="transmembrane region" description="Helical" evidence="7">
    <location>
        <begin position="338"/>
        <end position="358"/>
    </location>
</feature>
<evidence type="ECO:0000313" key="9">
    <source>
        <dbReference type="EMBL" id="MBK1787132.1"/>
    </source>
</evidence>
<comment type="subcellular location">
    <subcellularLocation>
        <location evidence="1">Cell inner membrane</location>
        <topology evidence="1">Multi-pass membrane protein</topology>
    </subcellularLocation>
</comment>
<dbReference type="PANTHER" id="PTHR33362:SF2">
    <property type="entry name" value="TRAP TRANSPORTER LARGE PERMEASE PROTEIN"/>
    <property type="match status" value="1"/>
</dbReference>
<keyword evidence="6 7" id="KW-0472">Membrane</keyword>
<dbReference type="GO" id="GO:0005886">
    <property type="term" value="C:plasma membrane"/>
    <property type="evidence" value="ECO:0007669"/>
    <property type="project" value="UniProtKB-SubCell"/>
</dbReference>
<keyword evidence="4 7" id="KW-0812">Transmembrane</keyword>
<evidence type="ECO:0000256" key="6">
    <source>
        <dbReference type="ARBA" id="ARBA00023136"/>
    </source>
</evidence>
<dbReference type="AlphaFoldDB" id="A0A934QRY9"/>
<evidence type="ECO:0000256" key="1">
    <source>
        <dbReference type="ARBA" id="ARBA00004429"/>
    </source>
</evidence>
<evidence type="ECO:0000259" key="8">
    <source>
        <dbReference type="Pfam" id="PF06808"/>
    </source>
</evidence>
<dbReference type="RefSeq" id="WP_200321442.1">
    <property type="nucleotide sequence ID" value="NZ_JAENJH010000006.1"/>
</dbReference>
<feature type="transmembrane region" description="Helical" evidence="7">
    <location>
        <begin position="30"/>
        <end position="51"/>
    </location>
</feature>
<dbReference type="InterPro" id="IPR004681">
    <property type="entry name" value="TRAP_DctM"/>
</dbReference>
<proteinExistence type="predicted"/>